<evidence type="ECO:0000313" key="2">
    <source>
        <dbReference type="EMBL" id="GAA1978566.1"/>
    </source>
</evidence>
<name>A0ABP5DGU5_9PSEU</name>
<dbReference type="Pfam" id="PF12680">
    <property type="entry name" value="SnoaL_2"/>
    <property type="match status" value="1"/>
</dbReference>
<dbReference type="Proteomes" id="UP001501116">
    <property type="component" value="Unassembled WGS sequence"/>
</dbReference>
<sequence length="135" mass="15333">MHVLDQTTPERFVAGFFTTFTEEVLRGGDPGETVDRYYTPDIVQIADGITIDRERLVAHLKPVRKNLLAFRFEVHEAVADGNRVAARFTIHATMRKRALATEVHLFGELAPDGRFRRTHQITRTLPDHQTGHSGQ</sequence>
<dbReference type="EMBL" id="BAAANN010000030">
    <property type="protein sequence ID" value="GAA1978566.1"/>
    <property type="molecule type" value="Genomic_DNA"/>
</dbReference>
<evidence type="ECO:0000313" key="3">
    <source>
        <dbReference type="Proteomes" id="UP001501116"/>
    </source>
</evidence>
<dbReference type="SUPFAM" id="SSF54427">
    <property type="entry name" value="NTF2-like"/>
    <property type="match status" value="1"/>
</dbReference>
<organism evidence="2 3">
    <name type="scientific">Amycolatopsis minnesotensis</name>
    <dbReference type="NCBI Taxonomy" id="337894"/>
    <lineage>
        <taxon>Bacteria</taxon>
        <taxon>Bacillati</taxon>
        <taxon>Actinomycetota</taxon>
        <taxon>Actinomycetes</taxon>
        <taxon>Pseudonocardiales</taxon>
        <taxon>Pseudonocardiaceae</taxon>
        <taxon>Amycolatopsis</taxon>
    </lineage>
</organism>
<accession>A0ABP5DGU5</accession>
<keyword evidence="3" id="KW-1185">Reference proteome</keyword>
<gene>
    <name evidence="2" type="ORF">GCM10009754_63290</name>
</gene>
<feature type="domain" description="SnoaL-like" evidence="1">
    <location>
        <begin position="24"/>
        <end position="109"/>
    </location>
</feature>
<reference evidence="3" key="1">
    <citation type="journal article" date="2019" name="Int. J. Syst. Evol. Microbiol.">
        <title>The Global Catalogue of Microorganisms (GCM) 10K type strain sequencing project: providing services to taxonomists for standard genome sequencing and annotation.</title>
        <authorList>
            <consortium name="The Broad Institute Genomics Platform"/>
            <consortium name="The Broad Institute Genome Sequencing Center for Infectious Disease"/>
            <person name="Wu L."/>
            <person name="Ma J."/>
        </authorList>
    </citation>
    <scope>NUCLEOTIDE SEQUENCE [LARGE SCALE GENOMIC DNA]</scope>
    <source>
        <strain evidence="3">JCM 14545</strain>
    </source>
</reference>
<dbReference type="InterPro" id="IPR032710">
    <property type="entry name" value="NTF2-like_dom_sf"/>
</dbReference>
<protein>
    <recommendedName>
        <fullName evidence="1">SnoaL-like domain-containing protein</fullName>
    </recommendedName>
</protein>
<dbReference type="RefSeq" id="WP_344427233.1">
    <property type="nucleotide sequence ID" value="NZ_BAAANN010000030.1"/>
</dbReference>
<evidence type="ECO:0000259" key="1">
    <source>
        <dbReference type="Pfam" id="PF12680"/>
    </source>
</evidence>
<comment type="caution">
    <text evidence="2">The sequence shown here is derived from an EMBL/GenBank/DDBJ whole genome shotgun (WGS) entry which is preliminary data.</text>
</comment>
<proteinExistence type="predicted"/>
<dbReference type="InterPro" id="IPR037401">
    <property type="entry name" value="SnoaL-like"/>
</dbReference>
<dbReference type="Gene3D" id="3.10.450.50">
    <property type="match status" value="1"/>
</dbReference>